<evidence type="ECO:0000256" key="4">
    <source>
        <dbReference type="ARBA" id="ARBA00022989"/>
    </source>
</evidence>
<evidence type="ECO:0000256" key="1">
    <source>
        <dbReference type="ARBA" id="ARBA00004167"/>
    </source>
</evidence>
<dbReference type="EMBL" id="PDNB01000032">
    <property type="protein sequence ID" value="PGH14689.1"/>
    <property type="molecule type" value="Genomic_DNA"/>
</dbReference>
<evidence type="ECO:0000256" key="5">
    <source>
        <dbReference type="ARBA" id="ARBA00023136"/>
    </source>
</evidence>
<evidence type="ECO:0000259" key="6">
    <source>
        <dbReference type="PROSITE" id="PS51387"/>
    </source>
</evidence>
<accession>A0A2B7Y0J7</accession>
<dbReference type="GO" id="GO:0005737">
    <property type="term" value="C:cytoplasm"/>
    <property type="evidence" value="ECO:0007669"/>
    <property type="project" value="TreeGrafter"/>
</dbReference>
<dbReference type="InterPro" id="IPR036318">
    <property type="entry name" value="FAD-bd_PCMH-like_sf"/>
</dbReference>
<dbReference type="GO" id="GO:0016020">
    <property type="term" value="C:membrane"/>
    <property type="evidence" value="ECO:0007669"/>
    <property type="project" value="UniProtKB-SubCell"/>
</dbReference>
<dbReference type="Pfam" id="PF01565">
    <property type="entry name" value="FAD_binding_4"/>
    <property type="match status" value="1"/>
</dbReference>
<proteinExistence type="predicted"/>
<gene>
    <name evidence="7" type="ORF">AJ79_02855</name>
</gene>
<organism evidence="7 8">
    <name type="scientific">Helicocarpus griseus UAMH5409</name>
    <dbReference type="NCBI Taxonomy" id="1447875"/>
    <lineage>
        <taxon>Eukaryota</taxon>
        <taxon>Fungi</taxon>
        <taxon>Dikarya</taxon>
        <taxon>Ascomycota</taxon>
        <taxon>Pezizomycotina</taxon>
        <taxon>Eurotiomycetes</taxon>
        <taxon>Eurotiomycetidae</taxon>
        <taxon>Onygenales</taxon>
        <taxon>Ajellomycetaceae</taxon>
        <taxon>Helicocarpus</taxon>
    </lineage>
</organism>
<keyword evidence="4" id="KW-1133">Transmembrane helix</keyword>
<sequence length="554" mass="63077">MLFRCSARAASVPQFNKCLYSTPLIANGSSSATPLLFFSKWSTAPSGLRVMRAYSSLPMDRHTRSVGRIADSVREYYQKGEPFRVQHGSTNSTRPRRHNRVVDISDLSSVLKVDVEKRIALVEPNVPMDRLVEATLPYGLVPPVVMEFPGITAGGGYAGTAGESSSFKHGFFDRTTNSVEMVLANGDITIASDTQNADLYRGAAGAVGTFGITTLLELQLIPATKYVKATYHPTRSVPEAIKCVEGETRNPTNDYVDGILFSKDHGVIVTGEMTNDKPADVQAQTFSRTTDPWYYLHVKDKTQNATSPVTDYIPLAEYLFRYDRGGFWVGTSAFDYFKFPFNKFTRWFLDDFLHTRMLYRALHASSESSRYIVQDLALPYSTAEAFIEYTSEAFGIWPLWLCPLKQSPQPTMHPHSDQMEGSSPKNMLNIGLWGFGPADYEEFISKNRELEQQLLHKFGGMKWLYAHTYYKEEEFWQQFDKKWYDGLREKYHAQTLPTAYDKVAVDVEAGRKEIRESWSRWVKSFRPLGGLWGIYQAIKSREYMIARKSTWKEH</sequence>
<name>A0A2B7Y0J7_9EURO</name>
<dbReference type="AlphaFoldDB" id="A0A2B7Y0J7"/>
<dbReference type="InterPro" id="IPR040165">
    <property type="entry name" value="Diminuto-like"/>
</dbReference>
<dbReference type="InterPro" id="IPR016169">
    <property type="entry name" value="FAD-bd_PCMH_sub2"/>
</dbReference>
<dbReference type="EC" id="1.3.1.72" evidence="2"/>
<evidence type="ECO:0000256" key="2">
    <source>
        <dbReference type="ARBA" id="ARBA00012405"/>
    </source>
</evidence>
<dbReference type="InterPro" id="IPR006094">
    <property type="entry name" value="Oxid_FAD_bind_N"/>
</dbReference>
<evidence type="ECO:0000313" key="7">
    <source>
        <dbReference type="EMBL" id="PGH14689.1"/>
    </source>
</evidence>
<protein>
    <recommendedName>
        <fullName evidence="2">Delta(24)-sterol reductase</fullName>
        <ecNumber evidence="2">1.3.1.72</ecNumber>
    </recommendedName>
</protein>
<dbReference type="GO" id="GO:0050614">
    <property type="term" value="F:Delta24-sterol reductase activity"/>
    <property type="evidence" value="ECO:0007669"/>
    <property type="project" value="UniProtKB-EC"/>
</dbReference>
<comment type="caution">
    <text evidence="7">The sequence shown here is derived from an EMBL/GenBank/DDBJ whole genome shotgun (WGS) entry which is preliminary data.</text>
</comment>
<feature type="domain" description="FAD-binding PCMH-type" evidence="6">
    <location>
        <begin position="51"/>
        <end position="223"/>
    </location>
</feature>
<dbReference type="InterPro" id="IPR016166">
    <property type="entry name" value="FAD-bd_PCMH"/>
</dbReference>
<dbReference type="PANTHER" id="PTHR10801">
    <property type="entry name" value="24-DEHYDROCHOLESTEROL REDUCTASE"/>
    <property type="match status" value="1"/>
</dbReference>
<dbReference type="GO" id="GO:0008202">
    <property type="term" value="P:steroid metabolic process"/>
    <property type="evidence" value="ECO:0007669"/>
    <property type="project" value="TreeGrafter"/>
</dbReference>
<dbReference type="GO" id="GO:0000246">
    <property type="term" value="F:Delta24(24-1) sterol reductase activity"/>
    <property type="evidence" value="ECO:0007669"/>
    <property type="project" value="TreeGrafter"/>
</dbReference>
<evidence type="ECO:0000313" key="8">
    <source>
        <dbReference type="Proteomes" id="UP000223968"/>
    </source>
</evidence>
<dbReference type="STRING" id="1447875.A0A2B7Y0J7"/>
<dbReference type="PROSITE" id="PS51387">
    <property type="entry name" value="FAD_PCMH"/>
    <property type="match status" value="1"/>
</dbReference>
<dbReference type="Gene3D" id="3.30.465.10">
    <property type="match status" value="1"/>
</dbReference>
<keyword evidence="8" id="KW-1185">Reference proteome</keyword>
<dbReference type="OrthoDB" id="415825at2759"/>
<keyword evidence="5" id="KW-0472">Membrane</keyword>
<dbReference type="Proteomes" id="UP000223968">
    <property type="component" value="Unassembled WGS sequence"/>
</dbReference>
<dbReference type="FunFam" id="3.30.465.10:FF:000031">
    <property type="entry name" value="FAD binding domain protein"/>
    <property type="match status" value="1"/>
</dbReference>
<reference evidence="7 8" key="1">
    <citation type="submission" date="2017-10" db="EMBL/GenBank/DDBJ databases">
        <title>Comparative genomics in systemic dimorphic fungi from Ajellomycetaceae.</title>
        <authorList>
            <person name="Munoz J.F."/>
            <person name="Mcewen J.G."/>
            <person name="Clay O.K."/>
            <person name="Cuomo C.A."/>
        </authorList>
    </citation>
    <scope>NUCLEOTIDE SEQUENCE [LARGE SCALE GENOMIC DNA]</scope>
    <source>
        <strain evidence="7 8">UAMH5409</strain>
    </source>
</reference>
<comment type="subcellular location">
    <subcellularLocation>
        <location evidence="1">Membrane</location>
        <topology evidence="1">Single-pass membrane protein</topology>
    </subcellularLocation>
</comment>
<keyword evidence="3" id="KW-0812">Transmembrane</keyword>
<dbReference type="PANTHER" id="PTHR10801:SF10">
    <property type="entry name" value="FAD BINDING DOMAIN PROTEIN (AFU_ORTHOLOGUE AFUA_6G14300)"/>
    <property type="match status" value="1"/>
</dbReference>
<dbReference type="SUPFAM" id="SSF56176">
    <property type="entry name" value="FAD-binding/transporter-associated domain-like"/>
    <property type="match status" value="1"/>
</dbReference>
<evidence type="ECO:0000256" key="3">
    <source>
        <dbReference type="ARBA" id="ARBA00022692"/>
    </source>
</evidence>
<dbReference type="GO" id="GO:0071949">
    <property type="term" value="F:FAD binding"/>
    <property type="evidence" value="ECO:0007669"/>
    <property type="project" value="InterPro"/>
</dbReference>